<dbReference type="EMBL" id="JBBPBN010000001">
    <property type="protein sequence ID" value="KAK9046477.1"/>
    <property type="molecule type" value="Genomic_DNA"/>
</dbReference>
<dbReference type="Proteomes" id="UP001396334">
    <property type="component" value="Unassembled WGS sequence"/>
</dbReference>
<feature type="region of interest" description="Disordered" evidence="1">
    <location>
        <begin position="25"/>
        <end position="45"/>
    </location>
</feature>
<protein>
    <submittedName>
        <fullName evidence="2">Uncharacterized protein</fullName>
    </submittedName>
</protein>
<keyword evidence="3" id="KW-1185">Reference proteome</keyword>
<organism evidence="2 3">
    <name type="scientific">Hibiscus sabdariffa</name>
    <name type="common">roselle</name>
    <dbReference type="NCBI Taxonomy" id="183260"/>
    <lineage>
        <taxon>Eukaryota</taxon>
        <taxon>Viridiplantae</taxon>
        <taxon>Streptophyta</taxon>
        <taxon>Embryophyta</taxon>
        <taxon>Tracheophyta</taxon>
        <taxon>Spermatophyta</taxon>
        <taxon>Magnoliopsida</taxon>
        <taxon>eudicotyledons</taxon>
        <taxon>Gunneridae</taxon>
        <taxon>Pentapetalae</taxon>
        <taxon>rosids</taxon>
        <taxon>malvids</taxon>
        <taxon>Malvales</taxon>
        <taxon>Malvaceae</taxon>
        <taxon>Malvoideae</taxon>
        <taxon>Hibiscus</taxon>
    </lineage>
</organism>
<evidence type="ECO:0000256" key="1">
    <source>
        <dbReference type="SAM" id="MobiDB-lite"/>
    </source>
</evidence>
<evidence type="ECO:0000313" key="2">
    <source>
        <dbReference type="EMBL" id="KAK9046477.1"/>
    </source>
</evidence>
<proteinExistence type="predicted"/>
<name>A0ABR2UAI9_9ROSI</name>
<comment type="caution">
    <text evidence="2">The sequence shown here is derived from an EMBL/GenBank/DDBJ whole genome shotgun (WGS) entry which is preliminary data.</text>
</comment>
<gene>
    <name evidence="2" type="ORF">V6N11_052364</name>
</gene>
<accession>A0ABR2UAI9</accession>
<reference evidence="2 3" key="1">
    <citation type="journal article" date="2024" name="G3 (Bethesda)">
        <title>Genome assembly of Hibiscus sabdariffa L. provides insights into metabolisms of medicinal natural products.</title>
        <authorList>
            <person name="Kim T."/>
        </authorList>
    </citation>
    <scope>NUCLEOTIDE SEQUENCE [LARGE SCALE GENOMIC DNA]</scope>
    <source>
        <strain evidence="2">TK-2024</strain>
        <tissue evidence="2">Old leaves</tissue>
    </source>
</reference>
<evidence type="ECO:0000313" key="3">
    <source>
        <dbReference type="Proteomes" id="UP001396334"/>
    </source>
</evidence>
<sequence>MDGCLAAEVAADRKRNEHGLLPVTGAVSARETTPDARRGVDGWTAQGPTLEGFKNEFRQRQRQPEARLVRAKRFGLIPTGDNWYGGGWKDGDSRVCGWVYWVKV</sequence>